<feature type="domain" description="HTH araC/xylS-type" evidence="6">
    <location>
        <begin position="178"/>
        <end position="276"/>
    </location>
</feature>
<keyword evidence="2" id="KW-0238">DNA-binding</keyword>
<dbReference type="InterPro" id="IPR037923">
    <property type="entry name" value="HTH-like"/>
</dbReference>
<dbReference type="PANTHER" id="PTHR46796:SF2">
    <property type="entry name" value="TRANSCRIPTIONAL REGULATORY PROTEIN"/>
    <property type="match status" value="1"/>
</dbReference>
<evidence type="ECO:0000256" key="1">
    <source>
        <dbReference type="ARBA" id="ARBA00023015"/>
    </source>
</evidence>
<evidence type="ECO:0000256" key="5">
    <source>
        <dbReference type="SAM" id="MobiDB-lite"/>
    </source>
</evidence>
<dbReference type="SUPFAM" id="SSF51215">
    <property type="entry name" value="Regulatory protein AraC"/>
    <property type="match status" value="1"/>
</dbReference>
<organism evidence="7 8">
    <name type="scientific">Methylobacterium isbiliense</name>
    <dbReference type="NCBI Taxonomy" id="315478"/>
    <lineage>
        <taxon>Bacteria</taxon>
        <taxon>Pseudomonadati</taxon>
        <taxon>Pseudomonadota</taxon>
        <taxon>Alphaproteobacteria</taxon>
        <taxon>Hyphomicrobiales</taxon>
        <taxon>Methylobacteriaceae</taxon>
        <taxon>Methylobacterium</taxon>
    </lineage>
</organism>
<name>A0ABQ4SPQ9_9HYPH</name>
<dbReference type="InterPro" id="IPR003313">
    <property type="entry name" value="AraC-bd"/>
</dbReference>
<dbReference type="InterPro" id="IPR018060">
    <property type="entry name" value="HTH_AraC"/>
</dbReference>
<accession>A0ABQ4SPQ9</accession>
<keyword evidence="3" id="KW-0010">Activator</keyword>
<evidence type="ECO:0000313" key="7">
    <source>
        <dbReference type="EMBL" id="GJE04276.1"/>
    </source>
</evidence>
<dbReference type="SMART" id="SM00342">
    <property type="entry name" value="HTH_ARAC"/>
    <property type="match status" value="1"/>
</dbReference>
<keyword evidence="8" id="KW-1185">Reference proteome</keyword>
<evidence type="ECO:0000259" key="6">
    <source>
        <dbReference type="PROSITE" id="PS01124"/>
    </source>
</evidence>
<dbReference type="Gene3D" id="1.10.10.60">
    <property type="entry name" value="Homeodomain-like"/>
    <property type="match status" value="2"/>
</dbReference>
<feature type="region of interest" description="Disordered" evidence="5">
    <location>
        <begin position="293"/>
        <end position="316"/>
    </location>
</feature>
<proteinExistence type="predicted"/>
<comment type="caution">
    <text evidence="7">The sequence shown here is derived from an EMBL/GenBank/DDBJ whole genome shotgun (WGS) entry which is preliminary data.</text>
</comment>
<protein>
    <submittedName>
        <fullName evidence="7">HTH-type transcriptional activator RhaS</fullName>
    </submittedName>
</protein>
<reference evidence="7" key="2">
    <citation type="submission" date="2021-08" db="EMBL/GenBank/DDBJ databases">
        <authorList>
            <person name="Tani A."/>
            <person name="Ola A."/>
            <person name="Ogura Y."/>
            <person name="Katsura K."/>
            <person name="Hayashi T."/>
        </authorList>
    </citation>
    <scope>NUCLEOTIDE SEQUENCE</scope>
    <source>
        <strain evidence="7">DSM 17168</strain>
    </source>
</reference>
<dbReference type="Pfam" id="PF02311">
    <property type="entry name" value="AraC_binding"/>
    <property type="match status" value="1"/>
</dbReference>
<dbReference type="EMBL" id="BPQQ01000110">
    <property type="protein sequence ID" value="GJE04276.1"/>
    <property type="molecule type" value="Genomic_DNA"/>
</dbReference>
<dbReference type="InterPro" id="IPR050204">
    <property type="entry name" value="AraC_XylS_family_regulators"/>
</dbReference>
<dbReference type="Proteomes" id="UP001055153">
    <property type="component" value="Unassembled WGS sequence"/>
</dbReference>
<dbReference type="PROSITE" id="PS00041">
    <property type="entry name" value="HTH_ARAC_FAMILY_1"/>
    <property type="match status" value="1"/>
</dbReference>
<reference evidence="7" key="1">
    <citation type="journal article" date="2021" name="Front. Microbiol.">
        <title>Comprehensive Comparative Genomics and Phenotyping of Methylobacterium Species.</title>
        <authorList>
            <person name="Alessa O."/>
            <person name="Ogura Y."/>
            <person name="Fujitani Y."/>
            <person name="Takami H."/>
            <person name="Hayashi T."/>
            <person name="Sahin N."/>
            <person name="Tani A."/>
        </authorList>
    </citation>
    <scope>NUCLEOTIDE SEQUENCE</scope>
    <source>
        <strain evidence="7">DSM 17168</strain>
    </source>
</reference>
<dbReference type="InterPro" id="IPR018062">
    <property type="entry name" value="HTH_AraC-typ_CS"/>
</dbReference>
<dbReference type="RefSeq" id="WP_238241639.1">
    <property type="nucleotide sequence ID" value="NZ_BPQQ01000110.1"/>
</dbReference>
<dbReference type="PANTHER" id="PTHR46796">
    <property type="entry name" value="HTH-TYPE TRANSCRIPTIONAL ACTIVATOR RHAS-RELATED"/>
    <property type="match status" value="1"/>
</dbReference>
<dbReference type="InterPro" id="IPR009057">
    <property type="entry name" value="Homeodomain-like_sf"/>
</dbReference>
<gene>
    <name evidence="7" type="primary">rhaS_7</name>
    <name evidence="7" type="ORF">GMJLKIPL_6237</name>
</gene>
<dbReference type="Pfam" id="PF12833">
    <property type="entry name" value="HTH_18"/>
    <property type="match status" value="1"/>
</dbReference>
<keyword evidence="4" id="KW-0804">Transcription</keyword>
<dbReference type="PROSITE" id="PS01124">
    <property type="entry name" value="HTH_ARAC_FAMILY_2"/>
    <property type="match status" value="1"/>
</dbReference>
<dbReference type="SUPFAM" id="SSF46689">
    <property type="entry name" value="Homeodomain-like"/>
    <property type="match status" value="2"/>
</dbReference>
<evidence type="ECO:0000313" key="8">
    <source>
        <dbReference type="Proteomes" id="UP001055153"/>
    </source>
</evidence>
<evidence type="ECO:0000256" key="2">
    <source>
        <dbReference type="ARBA" id="ARBA00023125"/>
    </source>
</evidence>
<evidence type="ECO:0000256" key="4">
    <source>
        <dbReference type="ARBA" id="ARBA00023163"/>
    </source>
</evidence>
<evidence type="ECO:0000256" key="3">
    <source>
        <dbReference type="ARBA" id="ARBA00023159"/>
    </source>
</evidence>
<sequence>MSDALEIAYGDFGRVALLDMDRGLVRHAHPHCHVLLKVEGDDTQFLVGDRVVSLTDHQAVLVNAWETHAYVHDPRREASMILALYIEPAWLGAFRHNWSASAAPGFFHEPAGLITPAIRGLVRDLAAEMVYAPGSPRIRSELLPGLMIALIERFTKWREIGMSLREAGRRPRGDWRVQRAIARMRGEDGLGLSAEALARDAGLSRAHFYRLFEQATGASPHVFLNAIRVERAVEAIVSSDESLADLGTKLGFAAPAHFSRFFRDHVSVPPSVFRSIVRLRGLIPSTAAQVRTPSLLPHDLRPSPDGAHPQARKDDG</sequence>
<keyword evidence="1" id="KW-0805">Transcription regulation</keyword>